<feature type="domain" description="SnoaL-like" evidence="1">
    <location>
        <begin position="11"/>
        <end position="137"/>
    </location>
</feature>
<dbReference type="AlphaFoldDB" id="A0A1M7H9K9"/>
<dbReference type="RefSeq" id="WP_073435570.1">
    <property type="nucleotide sequence ID" value="NZ_BJXU01000117.1"/>
</dbReference>
<dbReference type="Pfam" id="PF13577">
    <property type="entry name" value="SnoaL_4"/>
    <property type="match status" value="1"/>
</dbReference>
<dbReference type="InterPro" id="IPR037401">
    <property type="entry name" value="SnoaL-like"/>
</dbReference>
<dbReference type="Gene3D" id="3.10.450.50">
    <property type="match status" value="1"/>
</dbReference>
<evidence type="ECO:0000313" key="2">
    <source>
        <dbReference type="EMBL" id="SHM25033.1"/>
    </source>
</evidence>
<dbReference type="InterPro" id="IPR032710">
    <property type="entry name" value="NTF2-like_dom_sf"/>
</dbReference>
<evidence type="ECO:0000313" key="3">
    <source>
        <dbReference type="Proteomes" id="UP000184123"/>
    </source>
</evidence>
<evidence type="ECO:0000259" key="1">
    <source>
        <dbReference type="Pfam" id="PF13577"/>
    </source>
</evidence>
<dbReference type="OrthoDB" id="2860904at2"/>
<accession>A0A1M7H9K9</accession>
<dbReference type="Proteomes" id="UP000184123">
    <property type="component" value="Unassembled WGS sequence"/>
</dbReference>
<reference evidence="2 3" key="1">
    <citation type="submission" date="2016-11" db="EMBL/GenBank/DDBJ databases">
        <authorList>
            <person name="Jaros S."/>
            <person name="Januszkiewicz K."/>
            <person name="Wedrychowicz H."/>
        </authorList>
    </citation>
    <scope>NUCLEOTIDE SEQUENCE [LARGE SCALE GENOMIC DNA]</scope>
    <source>
        <strain evidence="2 3">DSM 4740</strain>
    </source>
</reference>
<dbReference type="EMBL" id="FRCA01000006">
    <property type="protein sequence ID" value="SHM25033.1"/>
    <property type="molecule type" value="Genomic_DNA"/>
</dbReference>
<dbReference type="SUPFAM" id="SSF54427">
    <property type="entry name" value="NTF2-like"/>
    <property type="match status" value="1"/>
</dbReference>
<gene>
    <name evidence="2" type="ORF">SAMN05660971_02537</name>
</gene>
<dbReference type="STRING" id="44933.SAMN05660971_02537"/>
<name>A0A1M7H9K9_9GAMM</name>
<proteinExistence type="predicted"/>
<protein>
    <submittedName>
        <fullName evidence="2">SnoaL-like domain-containing protein</fullName>
    </submittedName>
</protein>
<organism evidence="2 3">
    <name type="scientific">Halomonas cupida</name>
    <dbReference type="NCBI Taxonomy" id="44933"/>
    <lineage>
        <taxon>Bacteria</taxon>
        <taxon>Pseudomonadati</taxon>
        <taxon>Pseudomonadota</taxon>
        <taxon>Gammaproteobacteria</taxon>
        <taxon>Oceanospirillales</taxon>
        <taxon>Halomonadaceae</taxon>
        <taxon>Halomonas</taxon>
    </lineage>
</organism>
<sequence>MRTVDPDVFVQINDVLCRFFLSFDQRDWPTMAECLAPQVTIDYSSSGREPPSTMSGDDFVRRRQNAVDSLSKQHGFSNLLITPQPDEKVVSARCNYLIMRFALSREFSTAEKDFFHSCGSYQFLLGKIESEWKISSIKQNTLHSWGNAALHGGSSR</sequence>